<gene>
    <name evidence="2" type="ORF">EBV78_02295</name>
</gene>
<evidence type="ECO:0000313" key="2">
    <source>
        <dbReference type="EMBL" id="NCU62910.1"/>
    </source>
</evidence>
<dbReference type="Proteomes" id="UP000572953">
    <property type="component" value="Unassembled WGS sequence"/>
</dbReference>
<comment type="caution">
    <text evidence="2">The sequence shown here is derived from an EMBL/GenBank/DDBJ whole genome shotgun (WGS) entry which is preliminary data.</text>
</comment>
<dbReference type="PANTHER" id="PTHR33221">
    <property type="entry name" value="WINGED HELIX-TURN-HELIX TRANSCRIPTIONAL REGULATOR, RRF2 FAMILY"/>
    <property type="match status" value="1"/>
</dbReference>
<dbReference type="InterPro" id="IPR036388">
    <property type="entry name" value="WH-like_DNA-bd_sf"/>
</dbReference>
<name>A0A845S5H3_9PROT</name>
<dbReference type="InterPro" id="IPR036390">
    <property type="entry name" value="WH_DNA-bd_sf"/>
</dbReference>
<dbReference type="EMBL" id="RGGN01000062">
    <property type="protein sequence ID" value="NCU62910.1"/>
    <property type="molecule type" value="Genomic_DNA"/>
</dbReference>
<reference evidence="2 3" key="1">
    <citation type="submission" date="2018-10" db="EMBL/GenBank/DDBJ databases">
        <title>Iterative Subtractive Binning of Freshwater Chronoseries Metagenomes Recovers Nearly Complete Genomes from over Four Hundred Novel Species.</title>
        <authorList>
            <person name="Rodriguez-R L.M."/>
            <person name="Tsementzi D."/>
            <person name="Luo C."/>
            <person name="Konstantinidis K.T."/>
        </authorList>
    </citation>
    <scope>NUCLEOTIDE SEQUENCE [LARGE SCALE GENOMIC DNA]</scope>
    <source>
        <strain evidence="2">WB7_2B_003</strain>
    </source>
</reference>
<dbReference type="PROSITE" id="PS51197">
    <property type="entry name" value="HTH_RRF2_2"/>
    <property type="match status" value="1"/>
</dbReference>
<keyword evidence="1" id="KW-0238">DNA-binding</keyword>
<accession>A0A845S5H3</accession>
<dbReference type="PANTHER" id="PTHR33221:SF5">
    <property type="entry name" value="HTH-TYPE TRANSCRIPTIONAL REGULATOR ISCR"/>
    <property type="match status" value="1"/>
</dbReference>
<evidence type="ECO:0000256" key="1">
    <source>
        <dbReference type="ARBA" id="ARBA00023125"/>
    </source>
</evidence>
<dbReference type="SUPFAM" id="SSF46785">
    <property type="entry name" value="Winged helix' DNA-binding domain"/>
    <property type="match status" value="1"/>
</dbReference>
<dbReference type="GO" id="GO:0005829">
    <property type="term" value="C:cytosol"/>
    <property type="evidence" value="ECO:0007669"/>
    <property type="project" value="TreeGrafter"/>
</dbReference>
<dbReference type="AlphaFoldDB" id="A0A845S5H3"/>
<sequence length="156" mass="17568">MKLTAKGRYAVMAMADLATFNKQQKPVSLSDISMRQGISLSFLEQLFLKLKKKDLVTSVRGNLGGYKLSRDPNKIYLSSVIEAVNEDIKTTKCKLKSKKGCTGKTTKCVTHNLWDGLSRHINNYFTSVTLLDVLENKIPRNIPFENSINQPQGMNR</sequence>
<protein>
    <submittedName>
        <fullName evidence="2">Rrf2 family transcriptional regulator</fullName>
    </submittedName>
</protein>
<proteinExistence type="predicted"/>
<dbReference type="NCBIfam" id="TIGR00738">
    <property type="entry name" value="rrf2_super"/>
    <property type="match status" value="1"/>
</dbReference>
<organism evidence="2 3">
    <name type="scientific">Candidatus Fonsibacter lacus</name>
    <dbReference type="NCBI Taxonomy" id="2576439"/>
    <lineage>
        <taxon>Bacteria</taxon>
        <taxon>Pseudomonadati</taxon>
        <taxon>Pseudomonadota</taxon>
        <taxon>Alphaproteobacteria</taxon>
        <taxon>Candidatus Pelagibacterales</taxon>
        <taxon>Candidatus Pelagibacterales incertae sedis</taxon>
        <taxon>Candidatus Fonsibacter</taxon>
    </lineage>
</organism>
<dbReference type="Gene3D" id="1.10.10.10">
    <property type="entry name" value="Winged helix-like DNA-binding domain superfamily/Winged helix DNA-binding domain"/>
    <property type="match status" value="1"/>
</dbReference>
<dbReference type="GO" id="GO:0003677">
    <property type="term" value="F:DNA binding"/>
    <property type="evidence" value="ECO:0007669"/>
    <property type="project" value="UniProtKB-KW"/>
</dbReference>
<dbReference type="Pfam" id="PF02082">
    <property type="entry name" value="Rrf2"/>
    <property type="match status" value="1"/>
</dbReference>
<dbReference type="GO" id="GO:0003700">
    <property type="term" value="F:DNA-binding transcription factor activity"/>
    <property type="evidence" value="ECO:0007669"/>
    <property type="project" value="TreeGrafter"/>
</dbReference>
<dbReference type="InterPro" id="IPR000944">
    <property type="entry name" value="Tscrpt_reg_Rrf2"/>
</dbReference>
<evidence type="ECO:0000313" key="3">
    <source>
        <dbReference type="Proteomes" id="UP000572953"/>
    </source>
</evidence>